<reference evidence="3 4" key="2">
    <citation type="submission" date="2024-10" db="EMBL/GenBank/DDBJ databases">
        <authorList>
            <person name="Ryan C."/>
        </authorList>
    </citation>
    <scope>NUCLEOTIDE SEQUENCE [LARGE SCALE GENOMIC DNA]</scope>
</reference>
<dbReference type="Pfam" id="PF00646">
    <property type="entry name" value="F-box"/>
    <property type="match status" value="1"/>
</dbReference>
<evidence type="ECO:0000313" key="4">
    <source>
        <dbReference type="Proteomes" id="UP001497457"/>
    </source>
</evidence>
<reference evidence="4" key="1">
    <citation type="submission" date="2024-06" db="EMBL/GenBank/DDBJ databases">
        <authorList>
            <person name="Ryan C."/>
        </authorList>
    </citation>
    <scope>NUCLEOTIDE SEQUENCE [LARGE SCALE GENOMIC DNA]</scope>
</reference>
<dbReference type="Pfam" id="PF24758">
    <property type="entry name" value="LRR_At5g56370"/>
    <property type="match status" value="1"/>
</dbReference>
<dbReference type="Proteomes" id="UP001497457">
    <property type="component" value="Chromosome 35b"/>
</dbReference>
<gene>
    <name evidence="3" type="ORF">URODEC1_LOCUS89649</name>
</gene>
<dbReference type="InterPro" id="IPR036047">
    <property type="entry name" value="F-box-like_dom_sf"/>
</dbReference>
<dbReference type="PANTHER" id="PTHR32141">
    <property type="match status" value="1"/>
</dbReference>
<dbReference type="InterPro" id="IPR055411">
    <property type="entry name" value="LRR_FXL15/At3g58940/PEG3-like"/>
</dbReference>
<dbReference type="InterPro" id="IPR055302">
    <property type="entry name" value="F-box_dom-containing"/>
</dbReference>
<keyword evidence="4" id="KW-1185">Reference proteome</keyword>
<protein>
    <recommendedName>
        <fullName evidence="5">FBD domain-containing protein</fullName>
    </recommendedName>
</protein>
<dbReference type="InterPro" id="IPR001810">
    <property type="entry name" value="F-box_dom"/>
</dbReference>
<evidence type="ECO:0000313" key="3">
    <source>
        <dbReference type="EMBL" id="CAL5046958.1"/>
    </source>
</evidence>
<feature type="domain" description="F-box" evidence="1">
    <location>
        <begin position="25"/>
        <end position="64"/>
    </location>
</feature>
<sequence>METKAAAPAVRPELPEEDERMDPISYLSVDAIGEIISLLPTKDAARTQTLSSRWRRLWRSAPLNLDHRDLQWPRYDEEDLAGIISRILASHPGPARRLSVPIVHLRRRPDTVDAWLRSPALHGLRELEFDIGGLYEFAPDLPLPASAFRFSDTLVVTTFAKCRVPDGGGALCFPQIRRLGLEDVVISEESLHGAIAGCPLLESLLLTGRSRFSCIRINSPTLVSLGLRVYTEELVIEDAPLLERLLQLEFRIATQLSVISAPKLETVDCLSDLDYYNKLTSQATELQELSADSSVMVVGSVKNLSINIPSLSIDMFVDLMRCFPCLDKLYIQTRNVSGNKDLWHDDVIKSLDIRLKTVALRTYIATWSQVNLATFFVLNAKMLELMICDGRHSGRRRFIKDQKTLLQLEKRASRGAQFHFTSSTCYHFLPRISHVRDLSKADLFKCDSDCTF</sequence>
<proteinExistence type="predicted"/>
<name>A0ABC9DXK0_9POAL</name>
<evidence type="ECO:0000259" key="2">
    <source>
        <dbReference type="Pfam" id="PF24758"/>
    </source>
</evidence>
<dbReference type="SUPFAM" id="SSF81383">
    <property type="entry name" value="F-box domain"/>
    <property type="match status" value="1"/>
</dbReference>
<dbReference type="Gene3D" id="3.80.10.10">
    <property type="entry name" value="Ribonuclease Inhibitor"/>
    <property type="match status" value="1"/>
</dbReference>
<dbReference type="PANTHER" id="PTHR32141:SF179">
    <property type="entry name" value="F-BOX DOMAIN-CONTAINING PROTEIN"/>
    <property type="match status" value="1"/>
</dbReference>
<evidence type="ECO:0008006" key="5">
    <source>
        <dbReference type="Google" id="ProtNLM"/>
    </source>
</evidence>
<accession>A0ABC9DXK0</accession>
<feature type="domain" description="F-box/LRR-repeat protein 15/At3g58940/PEG3-like LRR" evidence="2">
    <location>
        <begin position="112"/>
        <end position="331"/>
    </location>
</feature>
<dbReference type="AlphaFoldDB" id="A0ABC9DXK0"/>
<dbReference type="EMBL" id="OZ075145">
    <property type="protein sequence ID" value="CAL5046958.1"/>
    <property type="molecule type" value="Genomic_DNA"/>
</dbReference>
<evidence type="ECO:0000259" key="1">
    <source>
        <dbReference type="Pfam" id="PF00646"/>
    </source>
</evidence>
<organism evidence="3 4">
    <name type="scientific">Urochloa decumbens</name>
    <dbReference type="NCBI Taxonomy" id="240449"/>
    <lineage>
        <taxon>Eukaryota</taxon>
        <taxon>Viridiplantae</taxon>
        <taxon>Streptophyta</taxon>
        <taxon>Embryophyta</taxon>
        <taxon>Tracheophyta</taxon>
        <taxon>Spermatophyta</taxon>
        <taxon>Magnoliopsida</taxon>
        <taxon>Liliopsida</taxon>
        <taxon>Poales</taxon>
        <taxon>Poaceae</taxon>
        <taxon>PACMAD clade</taxon>
        <taxon>Panicoideae</taxon>
        <taxon>Panicodae</taxon>
        <taxon>Paniceae</taxon>
        <taxon>Melinidinae</taxon>
        <taxon>Urochloa</taxon>
    </lineage>
</organism>
<dbReference type="InterPro" id="IPR032675">
    <property type="entry name" value="LRR_dom_sf"/>
</dbReference>